<dbReference type="PANTHER" id="PTHR42996">
    <property type="entry name" value="PHOSPHATE-BINDING PROTEIN PSTS"/>
    <property type="match status" value="1"/>
</dbReference>
<feature type="binding site" evidence="5">
    <location>
        <begin position="195"/>
        <end position="197"/>
    </location>
    <ligand>
        <name>phosphate</name>
        <dbReference type="ChEBI" id="CHEBI:43474"/>
    </ligand>
</feature>
<evidence type="ECO:0000256" key="4">
    <source>
        <dbReference type="PIRNR" id="PIRNR002756"/>
    </source>
</evidence>
<reference evidence="8 9" key="1">
    <citation type="submission" date="2019-07" db="EMBL/GenBank/DDBJ databases">
        <title>Full genome sequence of Humibacter sp. WJ7-1.</title>
        <authorList>
            <person name="Im W.-T."/>
        </authorList>
    </citation>
    <scope>NUCLEOTIDE SEQUENCE [LARGE SCALE GENOMIC DNA]</scope>
    <source>
        <strain evidence="8 9">WJ7-1</strain>
    </source>
</reference>
<keyword evidence="9" id="KW-1185">Reference proteome</keyword>
<dbReference type="GO" id="GO:0035435">
    <property type="term" value="P:phosphate ion transmembrane transport"/>
    <property type="evidence" value="ECO:0007669"/>
    <property type="project" value="InterPro"/>
</dbReference>
<dbReference type="KEGG" id="huw:FPZ11_08505"/>
<dbReference type="Pfam" id="PF12849">
    <property type="entry name" value="PBP_like_2"/>
    <property type="match status" value="1"/>
</dbReference>
<comment type="similarity">
    <text evidence="1 4">Belongs to the PstS family.</text>
</comment>
<evidence type="ECO:0000256" key="3">
    <source>
        <dbReference type="ARBA" id="ARBA00022592"/>
    </source>
</evidence>
<dbReference type="RefSeq" id="WP_146320022.1">
    <property type="nucleotide sequence ID" value="NZ_CP042305.1"/>
</dbReference>
<dbReference type="InterPro" id="IPR024370">
    <property type="entry name" value="PBP_domain"/>
</dbReference>
<sequence length="375" mass="37811">MKFKNAAVVGAVALASALALSACSSDGGNAGSDSTPSATKSATVDYSSLSGTITAGGSSAQANVQAAWTAAFQAQASGVKINYDKSQGSGGGVTNWLNGSYDFAGTDAALSADQFTQAKTTCGSDGAVNIPVYLSGVSIIYKLDGVSKLNLDAKTIASIFSGKITKWNDPAIAALNSGVTLPATAISVVHRSDGSGTTNNFTTYLHQQAPSVWTWDAGTAWPNNIGSGQQGGSGVVNTVEAGNGTIGYADQSSIGNATQAAVEVGSTGKFVEYSEAAATKSLDESGQITPQGEGDLTVTIDTTKITDTSAYPIPLLSYDVLCKSFKDATQGKITSAYLGFVVSKTGQEIGAKNAGAAPLPSSFLTKAAKTLASVK</sequence>
<feature type="binding site" evidence="5">
    <location>
        <position position="107"/>
    </location>
    <ligand>
        <name>phosphate</name>
        <dbReference type="ChEBI" id="CHEBI:43474"/>
    </ligand>
</feature>
<evidence type="ECO:0000256" key="6">
    <source>
        <dbReference type="SAM" id="SignalP"/>
    </source>
</evidence>
<evidence type="ECO:0000256" key="1">
    <source>
        <dbReference type="ARBA" id="ARBA00008725"/>
    </source>
</evidence>
<dbReference type="PANTHER" id="PTHR42996:SF1">
    <property type="entry name" value="PHOSPHATE-BINDING PROTEIN PSTS"/>
    <property type="match status" value="1"/>
</dbReference>
<feature type="signal peptide" evidence="6">
    <location>
        <begin position="1"/>
        <end position="21"/>
    </location>
</feature>
<protein>
    <recommendedName>
        <fullName evidence="4">Phosphate-binding protein</fullName>
    </recommendedName>
</protein>
<evidence type="ECO:0000256" key="2">
    <source>
        <dbReference type="ARBA" id="ARBA00022448"/>
    </source>
</evidence>
<organism evidence="8 9">
    <name type="scientific">Humibacter ginsenosidimutans</name>
    <dbReference type="NCBI Taxonomy" id="2599293"/>
    <lineage>
        <taxon>Bacteria</taxon>
        <taxon>Bacillati</taxon>
        <taxon>Actinomycetota</taxon>
        <taxon>Actinomycetes</taxon>
        <taxon>Micrococcales</taxon>
        <taxon>Microbacteriaceae</taxon>
        <taxon>Humibacter</taxon>
    </lineage>
</organism>
<keyword evidence="6" id="KW-0732">Signal</keyword>
<dbReference type="Gene3D" id="3.40.190.10">
    <property type="entry name" value="Periplasmic binding protein-like II"/>
    <property type="match status" value="2"/>
</dbReference>
<feature type="binding site" evidence="5">
    <location>
        <position position="89"/>
    </location>
    <ligand>
        <name>phosphate</name>
        <dbReference type="ChEBI" id="CHEBI:43474"/>
    </ligand>
</feature>
<keyword evidence="2 4" id="KW-0813">Transport</keyword>
<dbReference type="PIRSF" id="PIRSF002756">
    <property type="entry name" value="PstS"/>
    <property type="match status" value="1"/>
</dbReference>
<feature type="binding site" evidence="5">
    <location>
        <begin position="58"/>
        <end position="60"/>
    </location>
    <ligand>
        <name>phosphate</name>
        <dbReference type="ChEBI" id="CHEBI:43474"/>
    </ligand>
</feature>
<keyword evidence="3 4" id="KW-0592">Phosphate transport</keyword>
<dbReference type="GO" id="GO:0042301">
    <property type="term" value="F:phosphate ion binding"/>
    <property type="evidence" value="ECO:0007669"/>
    <property type="project" value="InterPro"/>
</dbReference>
<dbReference type="Proteomes" id="UP000320216">
    <property type="component" value="Chromosome"/>
</dbReference>
<dbReference type="EMBL" id="CP042305">
    <property type="protein sequence ID" value="QDZ14794.1"/>
    <property type="molecule type" value="Genomic_DNA"/>
</dbReference>
<evidence type="ECO:0000256" key="5">
    <source>
        <dbReference type="PIRSR" id="PIRSR002756-1"/>
    </source>
</evidence>
<dbReference type="GO" id="GO:0043190">
    <property type="term" value="C:ATP-binding cassette (ABC) transporter complex"/>
    <property type="evidence" value="ECO:0007669"/>
    <property type="project" value="InterPro"/>
</dbReference>
<name>A0A5B8M4C4_9MICO</name>
<dbReference type="AlphaFoldDB" id="A0A5B8M4C4"/>
<gene>
    <name evidence="8" type="primary">pstS</name>
    <name evidence="8" type="ORF">FPZ11_08505</name>
</gene>
<proteinExistence type="inferred from homology"/>
<feature type="domain" description="PBP" evidence="7">
    <location>
        <begin position="50"/>
        <end position="344"/>
    </location>
</feature>
<dbReference type="InterPro" id="IPR050962">
    <property type="entry name" value="Phosphate-bind_PstS"/>
</dbReference>
<dbReference type="CDD" id="cd13565">
    <property type="entry name" value="PBP2_PstS"/>
    <property type="match status" value="1"/>
</dbReference>
<accession>A0A5B8M4C4</accession>
<dbReference type="OrthoDB" id="9801510at2"/>
<evidence type="ECO:0000313" key="9">
    <source>
        <dbReference type="Proteomes" id="UP000320216"/>
    </source>
</evidence>
<dbReference type="PROSITE" id="PS51257">
    <property type="entry name" value="PROKAR_LIPOPROTEIN"/>
    <property type="match status" value="1"/>
</dbReference>
<dbReference type="InterPro" id="IPR005673">
    <property type="entry name" value="ABC_phos-bd_PstS"/>
</dbReference>
<evidence type="ECO:0000259" key="7">
    <source>
        <dbReference type="Pfam" id="PF12849"/>
    </source>
</evidence>
<dbReference type="NCBIfam" id="TIGR00975">
    <property type="entry name" value="3a0107s03"/>
    <property type="match status" value="1"/>
</dbReference>
<feature type="chain" id="PRO_5038752723" description="Phosphate-binding protein" evidence="6">
    <location>
        <begin position="22"/>
        <end position="375"/>
    </location>
</feature>
<evidence type="ECO:0000313" key="8">
    <source>
        <dbReference type="EMBL" id="QDZ14794.1"/>
    </source>
</evidence>
<dbReference type="SUPFAM" id="SSF53850">
    <property type="entry name" value="Periplasmic binding protein-like II"/>
    <property type="match status" value="1"/>
</dbReference>